<dbReference type="EMBL" id="JARIHO010000004">
    <property type="protein sequence ID" value="KAJ7363021.1"/>
    <property type="molecule type" value="Genomic_DNA"/>
</dbReference>
<reference evidence="2" key="1">
    <citation type="submission" date="2023-03" db="EMBL/GenBank/DDBJ databases">
        <title>Massive genome expansion in bonnet fungi (Mycena s.s.) driven by repeated elements and novel gene families across ecological guilds.</title>
        <authorList>
            <consortium name="Lawrence Berkeley National Laboratory"/>
            <person name="Harder C.B."/>
            <person name="Miyauchi S."/>
            <person name="Viragh M."/>
            <person name="Kuo A."/>
            <person name="Thoen E."/>
            <person name="Andreopoulos B."/>
            <person name="Lu D."/>
            <person name="Skrede I."/>
            <person name="Drula E."/>
            <person name="Henrissat B."/>
            <person name="Morin E."/>
            <person name="Kohler A."/>
            <person name="Barry K."/>
            <person name="LaButti K."/>
            <person name="Morin E."/>
            <person name="Salamov A."/>
            <person name="Lipzen A."/>
            <person name="Mereny Z."/>
            <person name="Hegedus B."/>
            <person name="Baldrian P."/>
            <person name="Stursova M."/>
            <person name="Weitz H."/>
            <person name="Taylor A."/>
            <person name="Grigoriev I.V."/>
            <person name="Nagy L.G."/>
            <person name="Martin F."/>
            <person name="Kauserud H."/>
        </authorList>
    </citation>
    <scope>NUCLEOTIDE SEQUENCE</scope>
    <source>
        <strain evidence="2">CBHHK002</strain>
    </source>
</reference>
<comment type="caution">
    <text evidence="2">The sequence shown here is derived from an EMBL/GenBank/DDBJ whole genome shotgun (WGS) entry which is preliminary data.</text>
</comment>
<dbReference type="AlphaFoldDB" id="A0AAD7AN00"/>
<organism evidence="2 3">
    <name type="scientific">Mycena albidolilacea</name>
    <dbReference type="NCBI Taxonomy" id="1033008"/>
    <lineage>
        <taxon>Eukaryota</taxon>
        <taxon>Fungi</taxon>
        <taxon>Dikarya</taxon>
        <taxon>Basidiomycota</taxon>
        <taxon>Agaricomycotina</taxon>
        <taxon>Agaricomycetes</taxon>
        <taxon>Agaricomycetidae</taxon>
        <taxon>Agaricales</taxon>
        <taxon>Marasmiineae</taxon>
        <taxon>Mycenaceae</taxon>
        <taxon>Mycena</taxon>
    </lineage>
</organism>
<sequence length="235" mass="26144">MIKHLSSFSPTFLLQACLILVTICPLLRIHTLKKVARSFAHAPGASDYQFHVAGRSDSTLSYGGDDPDSKFQCLLGHVKHLHVGNSVRLSGPESKHGYQHSRISNAASAIGIESNLTHLSLVLLYSRDQINSYVSYPYQGALSSLPPNVPLPSSASLNFHVIMGRYIKCCIHYHKTLDFQKLCKTHVYSVQVDQGERTACKNRTFTSTPSTASSLYPVSHLVTDIDFNQQRSKWR</sequence>
<evidence type="ECO:0000313" key="3">
    <source>
        <dbReference type="Proteomes" id="UP001218218"/>
    </source>
</evidence>
<dbReference type="PROSITE" id="PS51257">
    <property type="entry name" value="PROKAR_LIPOPROTEIN"/>
    <property type="match status" value="1"/>
</dbReference>
<gene>
    <name evidence="2" type="ORF">DFH08DRAFT_800021</name>
</gene>
<keyword evidence="1" id="KW-0812">Transmembrane</keyword>
<feature type="transmembrane region" description="Helical" evidence="1">
    <location>
        <begin position="12"/>
        <end position="29"/>
    </location>
</feature>
<accession>A0AAD7AN00</accession>
<name>A0AAD7AN00_9AGAR</name>
<protein>
    <submittedName>
        <fullName evidence="2">Uncharacterized protein</fullName>
    </submittedName>
</protein>
<proteinExistence type="predicted"/>
<evidence type="ECO:0000313" key="2">
    <source>
        <dbReference type="EMBL" id="KAJ7363021.1"/>
    </source>
</evidence>
<keyword evidence="3" id="KW-1185">Reference proteome</keyword>
<keyword evidence="1" id="KW-1133">Transmembrane helix</keyword>
<dbReference type="Proteomes" id="UP001218218">
    <property type="component" value="Unassembled WGS sequence"/>
</dbReference>
<keyword evidence="1" id="KW-0472">Membrane</keyword>
<evidence type="ECO:0000256" key="1">
    <source>
        <dbReference type="SAM" id="Phobius"/>
    </source>
</evidence>